<dbReference type="InterPro" id="IPR022966">
    <property type="entry name" value="RNase_II/R_CS"/>
</dbReference>
<evidence type="ECO:0000256" key="7">
    <source>
        <dbReference type="ARBA" id="ARBA00022884"/>
    </source>
</evidence>
<dbReference type="SMART" id="SM00316">
    <property type="entry name" value="S1"/>
    <property type="match status" value="1"/>
</dbReference>
<organism evidence="11 12">
    <name type="scientific">Ligilactobacillus hayakitensis DSM 18933 = JCM 14209</name>
    <dbReference type="NCBI Taxonomy" id="1423755"/>
    <lineage>
        <taxon>Bacteria</taxon>
        <taxon>Bacillati</taxon>
        <taxon>Bacillota</taxon>
        <taxon>Bacilli</taxon>
        <taxon>Lactobacillales</taxon>
        <taxon>Lactobacillaceae</taxon>
        <taxon>Ligilactobacillus</taxon>
    </lineage>
</organism>
<dbReference type="eggNOG" id="COG0557">
    <property type="taxonomic scope" value="Bacteria"/>
</dbReference>
<dbReference type="PROSITE" id="PS01175">
    <property type="entry name" value="RIBONUCLEASE_II"/>
    <property type="match status" value="1"/>
</dbReference>
<dbReference type="PATRIC" id="fig|1423755.3.peg.1096"/>
<keyword evidence="3 8" id="KW-0963">Cytoplasm</keyword>
<dbReference type="GO" id="GO:0005829">
    <property type="term" value="C:cytosol"/>
    <property type="evidence" value="ECO:0007669"/>
    <property type="project" value="TreeGrafter"/>
</dbReference>
<comment type="catalytic activity">
    <reaction evidence="1 8">
        <text>Exonucleolytic cleavage in the 3'- to 5'-direction to yield nucleoside 5'-phosphates.</text>
        <dbReference type="EC" id="3.1.13.1"/>
    </reaction>
</comment>
<dbReference type="Pfam" id="PF08206">
    <property type="entry name" value="OB_RNB"/>
    <property type="match status" value="1"/>
</dbReference>
<dbReference type="InterPro" id="IPR012340">
    <property type="entry name" value="NA-bd_OB-fold"/>
</dbReference>
<comment type="caution">
    <text evidence="11">The sequence shown here is derived from an EMBL/GenBank/DDBJ whole genome shotgun (WGS) entry which is preliminary data.</text>
</comment>
<reference evidence="11 12" key="1">
    <citation type="journal article" date="2015" name="Genome Announc.">
        <title>Expanding the biotechnology potential of lactobacilli through comparative genomics of 213 strains and associated genera.</title>
        <authorList>
            <person name="Sun Z."/>
            <person name="Harris H.M."/>
            <person name="McCann A."/>
            <person name="Guo C."/>
            <person name="Argimon S."/>
            <person name="Zhang W."/>
            <person name="Yang X."/>
            <person name="Jeffery I.B."/>
            <person name="Cooney J.C."/>
            <person name="Kagawa T.F."/>
            <person name="Liu W."/>
            <person name="Song Y."/>
            <person name="Salvetti E."/>
            <person name="Wrobel A."/>
            <person name="Rasinkangas P."/>
            <person name="Parkhill J."/>
            <person name="Rea M.C."/>
            <person name="O'Sullivan O."/>
            <person name="Ritari J."/>
            <person name="Douillard F.P."/>
            <person name="Paul Ross R."/>
            <person name="Yang R."/>
            <person name="Briner A.E."/>
            <person name="Felis G.E."/>
            <person name="de Vos W.M."/>
            <person name="Barrangou R."/>
            <person name="Klaenhammer T.R."/>
            <person name="Caufield P.W."/>
            <person name="Cui Y."/>
            <person name="Zhang H."/>
            <person name="O'Toole P.W."/>
        </authorList>
    </citation>
    <scope>NUCLEOTIDE SEQUENCE [LARGE SCALE GENOMIC DNA]</scope>
    <source>
        <strain evidence="11 12">DSM 18933</strain>
    </source>
</reference>
<evidence type="ECO:0000256" key="4">
    <source>
        <dbReference type="ARBA" id="ARBA00022722"/>
    </source>
</evidence>
<comment type="subcellular location">
    <subcellularLocation>
        <location evidence="2 8">Cytoplasm</location>
    </subcellularLocation>
</comment>
<feature type="compositionally biased region" description="Basic and acidic residues" evidence="9">
    <location>
        <begin position="745"/>
        <end position="774"/>
    </location>
</feature>
<dbReference type="NCBIfam" id="TIGR02063">
    <property type="entry name" value="RNase_R"/>
    <property type="match status" value="1"/>
</dbReference>
<dbReference type="NCBIfam" id="TIGR00358">
    <property type="entry name" value="3_prime_RNase"/>
    <property type="match status" value="1"/>
</dbReference>
<dbReference type="PANTHER" id="PTHR23355">
    <property type="entry name" value="RIBONUCLEASE"/>
    <property type="match status" value="1"/>
</dbReference>
<feature type="domain" description="S1 motif" evidence="10">
    <location>
        <begin position="647"/>
        <end position="727"/>
    </location>
</feature>
<keyword evidence="6 8" id="KW-0269">Exonuclease</keyword>
<protein>
    <recommendedName>
        <fullName evidence="8">Ribonuclease R</fullName>
        <shortName evidence="8">RNase R</shortName>
        <ecNumber evidence="8">3.1.13.1</ecNumber>
    </recommendedName>
</protein>
<dbReference type="CDD" id="cd04471">
    <property type="entry name" value="S1_RNase_R"/>
    <property type="match status" value="1"/>
</dbReference>
<dbReference type="InterPro" id="IPR040476">
    <property type="entry name" value="CSD2"/>
</dbReference>
<dbReference type="AlphaFoldDB" id="A0A0R1WKM0"/>
<proteinExistence type="inferred from homology"/>
<dbReference type="InterPro" id="IPR011129">
    <property type="entry name" value="CSD"/>
</dbReference>
<dbReference type="InterPro" id="IPR050180">
    <property type="entry name" value="RNR_Ribonuclease"/>
</dbReference>
<evidence type="ECO:0000256" key="5">
    <source>
        <dbReference type="ARBA" id="ARBA00022801"/>
    </source>
</evidence>
<dbReference type="InterPro" id="IPR011805">
    <property type="entry name" value="RNase_R"/>
</dbReference>
<evidence type="ECO:0000313" key="11">
    <source>
        <dbReference type="EMBL" id="KRM18359.1"/>
    </source>
</evidence>
<dbReference type="EMBL" id="AZGD01000095">
    <property type="protein sequence ID" value="KRM18359.1"/>
    <property type="molecule type" value="Genomic_DNA"/>
</dbReference>
<dbReference type="Pfam" id="PF00575">
    <property type="entry name" value="S1"/>
    <property type="match status" value="1"/>
</dbReference>
<dbReference type="GO" id="GO:0008859">
    <property type="term" value="F:exoribonuclease II activity"/>
    <property type="evidence" value="ECO:0007669"/>
    <property type="project" value="UniProtKB-UniRule"/>
</dbReference>
<feature type="region of interest" description="Disordered" evidence="9">
    <location>
        <begin position="738"/>
        <end position="806"/>
    </location>
</feature>
<sequence length="806" mass="91441">MNKKIMRKYMNKESLKDELLNVFSENPNKSYFVQDLVEHFNMNEAGQFKFVVQALADLEHSNKISLQEDESFIYVKPAVLFEGTFRANDRGFGFVKVEDQEQDFFIAAPNTMAAINGDTVKVEMVSEGVPEEDKGPSGKIVEIVDHALTQVVGEFVVSDEEKLPDGYIGAIRIKDKKLSSLKCLVSDKGLHPVPGEVILADISEYPTTALPGVVKVVAVKTIGNVNDPGMDILEIVYQHNIPTEFPEEVMEQVAKIPDNVTEAEKEGRVDLTDQDMVTIDSIESKDLDDAVNVWKMENGNYHLGVHIADVSHYVRPNTPLDKEAYERGTSVYLTDRVIPMLPHKLSNGICSLNPHVERLAMTCEMEITPEGDVVNHKIFPSVIRSTERMTYKAINKILESDDEKTKEKYAALVPMFKEMGELHKILVKMRKRRGAIDFDAPEAKIIVDEVGHPIDIELRERGTSERMVESFMLAANETVAAHYNKKHVPFVYRIHETPKEEKIKSFYEFLNSLGIEVTGKSNEVKPKMLQNVLRKVAGKPEEAMVSTMLLRSMQQAKYSPEPIGHFGLAAQDYTHFTSPIRRYPDLMVHRLIRYYRENGMSEEVQAKYADVLDEITTHSSQMERQAIDAERATDAMKKAEFMADRVGETFPAVVSSVTKFGMFVALENTVEGLIHITEMKDDFYVFVEKHMALVGRSSKRTFKIGQPIQVKLVNVNVEQKEVDFKLLNTKDVPKSNLIDGMKFPDAPKKRGDRRGGKKDFHGKGRKFSKDDSNNRQRGYKKNGSKKPFYKTGKKNNRFKHSNNKSK</sequence>
<dbReference type="PROSITE" id="PS50126">
    <property type="entry name" value="S1"/>
    <property type="match status" value="1"/>
</dbReference>
<evidence type="ECO:0000256" key="6">
    <source>
        <dbReference type="ARBA" id="ARBA00022839"/>
    </source>
</evidence>
<evidence type="ECO:0000256" key="3">
    <source>
        <dbReference type="ARBA" id="ARBA00022490"/>
    </source>
</evidence>
<dbReference type="InterPro" id="IPR001900">
    <property type="entry name" value="RNase_II/R"/>
</dbReference>
<accession>A0A0R1WKM0</accession>
<evidence type="ECO:0000259" key="10">
    <source>
        <dbReference type="PROSITE" id="PS50126"/>
    </source>
</evidence>
<dbReference type="GO" id="GO:0003723">
    <property type="term" value="F:RNA binding"/>
    <property type="evidence" value="ECO:0007669"/>
    <property type="project" value="UniProtKB-UniRule"/>
</dbReference>
<dbReference type="InterPro" id="IPR003029">
    <property type="entry name" value="S1_domain"/>
</dbReference>
<keyword evidence="7 8" id="KW-0694">RNA-binding</keyword>
<dbReference type="SMART" id="SM00357">
    <property type="entry name" value="CSP"/>
    <property type="match status" value="1"/>
</dbReference>
<dbReference type="InterPro" id="IPR013223">
    <property type="entry name" value="RNase_B_OB_dom"/>
</dbReference>
<evidence type="ECO:0000313" key="12">
    <source>
        <dbReference type="Proteomes" id="UP000051054"/>
    </source>
</evidence>
<dbReference type="PANTHER" id="PTHR23355:SF9">
    <property type="entry name" value="DIS3-LIKE EXONUCLEASE 2"/>
    <property type="match status" value="1"/>
</dbReference>
<gene>
    <name evidence="8" type="primary">rnr</name>
    <name evidence="11" type="ORF">FC40_GL001039</name>
</gene>
<dbReference type="InterPro" id="IPR004476">
    <property type="entry name" value="RNase_II/RNase_R"/>
</dbReference>
<keyword evidence="4 8" id="KW-0540">Nuclease</keyword>
<evidence type="ECO:0000256" key="1">
    <source>
        <dbReference type="ARBA" id="ARBA00001849"/>
    </source>
</evidence>
<evidence type="ECO:0000256" key="8">
    <source>
        <dbReference type="HAMAP-Rule" id="MF_01895"/>
    </source>
</evidence>
<dbReference type="STRING" id="1423755.FC40_GL001039"/>
<evidence type="ECO:0000256" key="9">
    <source>
        <dbReference type="SAM" id="MobiDB-lite"/>
    </source>
</evidence>
<keyword evidence="5 8" id="KW-0378">Hydrolase</keyword>
<evidence type="ECO:0000256" key="2">
    <source>
        <dbReference type="ARBA" id="ARBA00004496"/>
    </source>
</evidence>
<dbReference type="SUPFAM" id="SSF50249">
    <property type="entry name" value="Nucleic acid-binding proteins"/>
    <property type="match status" value="4"/>
</dbReference>
<name>A0A0R1WKM0_9LACO</name>
<feature type="compositionally biased region" description="Basic residues" evidence="9">
    <location>
        <begin position="777"/>
        <end position="806"/>
    </location>
</feature>
<comment type="similarity">
    <text evidence="8">Belongs to the RNR ribonuclease family. RNase R subfamily.</text>
</comment>
<dbReference type="HAMAP" id="MF_01895">
    <property type="entry name" value="RNase_R"/>
    <property type="match status" value="1"/>
</dbReference>
<dbReference type="GO" id="GO:0006402">
    <property type="term" value="P:mRNA catabolic process"/>
    <property type="evidence" value="ECO:0007669"/>
    <property type="project" value="TreeGrafter"/>
</dbReference>
<dbReference type="Pfam" id="PF00773">
    <property type="entry name" value="RNB"/>
    <property type="match status" value="1"/>
</dbReference>
<keyword evidence="12" id="KW-1185">Reference proteome</keyword>
<dbReference type="EC" id="3.1.13.1" evidence="8"/>
<comment type="function">
    <text evidence="8">3'-5' exoribonuclease that releases 5'-nucleoside monophosphates and is involved in maturation of structured RNAs.</text>
</comment>
<dbReference type="Pfam" id="PF17876">
    <property type="entry name" value="CSD2"/>
    <property type="match status" value="1"/>
</dbReference>
<dbReference type="Proteomes" id="UP000051054">
    <property type="component" value="Unassembled WGS sequence"/>
</dbReference>
<dbReference type="Gene3D" id="2.40.50.140">
    <property type="entry name" value="Nucleic acid-binding proteins"/>
    <property type="match status" value="2"/>
</dbReference>
<dbReference type="SMART" id="SM00955">
    <property type="entry name" value="RNB"/>
    <property type="match status" value="1"/>
</dbReference>